<sequence>MKAIIRRCFLMTDEQGGVTELTTNDLTLPWPTSAFEHFSFQRFLHLRNPQKPAETNQNQETRKFGNLCPNSQKPVFHLS</sequence>
<feature type="region of interest" description="Disordered" evidence="1">
    <location>
        <begin position="51"/>
        <end position="79"/>
    </location>
</feature>
<evidence type="ECO:0000256" key="1">
    <source>
        <dbReference type="SAM" id="MobiDB-lite"/>
    </source>
</evidence>
<evidence type="ECO:0000313" key="2">
    <source>
        <dbReference type="EMBL" id="KIK03749.1"/>
    </source>
</evidence>
<dbReference type="AlphaFoldDB" id="A0A0C9XQ63"/>
<reference evidence="3" key="2">
    <citation type="submission" date="2015-01" db="EMBL/GenBank/DDBJ databases">
        <title>Evolutionary Origins and Diversification of the Mycorrhizal Mutualists.</title>
        <authorList>
            <consortium name="DOE Joint Genome Institute"/>
            <consortium name="Mycorrhizal Genomics Consortium"/>
            <person name="Kohler A."/>
            <person name="Kuo A."/>
            <person name="Nagy L.G."/>
            <person name="Floudas D."/>
            <person name="Copeland A."/>
            <person name="Barry K.W."/>
            <person name="Cichocki N."/>
            <person name="Veneault-Fourrey C."/>
            <person name="LaButti K."/>
            <person name="Lindquist E.A."/>
            <person name="Lipzen A."/>
            <person name="Lundell T."/>
            <person name="Morin E."/>
            <person name="Murat C."/>
            <person name="Riley R."/>
            <person name="Ohm R."/>
            <person name="Sun H."/>
            <person name="Tunlid A."/>
            <person name="Henrissat B."/>
            <person name="Grigoriev I.V."/>
            <person name="Hibbett D.S."/>
            <person name="Martin F."/>
        </authorList>
    </citation>
    <scope>NUCLEOTIDE SEQUENCE [LARGE SCALE GENOMIC DNA]</scope>
    <source>
        <strain evidence="3">LaAM-08-1</strain>
    </source>
</reference>
<proteinExistence type="predicted"/>
<dbReference type="Proteomes" id="UP000054477">
    <property type="component" value="Unassembled WGS sequence"/>
</dbReference>
<organism evidence="2 3">
    <name type="scientific">Laccaria amethystina LaAM-08-1</name>
    <dbReference type="NCBI Taxonomy" id="1095629"/>
    <lineage>
        <taxon>Eukaryota</taxon>
        <taxon>Fungi</taxon>
        <taxon>Dikarya</taxon>
        <taxon>Basidiomycota</taxon>
        <taxon>Agaricomycotina</taxon>
        <taxon>Agaricomycetes</taxon>
        <taxon>Agaricomycetidae</taxon>
        <taxon>Agaricales</taxon>
        <taxon>Agaricineae</taxon>
        <taxon>Hydnangiaceae</taxon>
        <taxon>Laccaria</taxon>
    </lineage>
</organism>
<keyword evidence="3" id="KW-1185">Reference proteome</keyword>
<dbReference type="EMBL" id="KN838577">
    <property type="protein sequence ID" value="KIK03749.1"/>
    <property type="molecule type" value="Genomic_DNA"/>
</dbReference>
<reference evidence="2 3" key="1">
    <citation type="submission" date="2014-04" db="EMBL/GenBank/DDBJ databases">
        <authorList>
            <consortium name="DOE Joint Genome Institute"/>
            <person name="Kuo A."/>
            <person name="Kohler A."/>
            <person name="Nagy L.G."/>
            <person name="Floudas D."/>
            <person name="Copeland A."/>
            <person name="Barry K.W."/>
            <person name="Cichocki N."/>
            <person name="Veneault-Fourrey C."/>
            <person name="LaButti K."/>
            <person name="Lindquist E.A."/>
            <person name="Lipzen A."/>
            <person name="Lundell T."/>
            <person name="Morin E."/>
            <person name="Murat C."/>
            <person name="Sun H."/>
            <person name="Tunlid A."/>
            <person name="Henrissat B."/>
            <person name="Grigoriev I.V."/>
            <person name="Hibbett D.S."/>
            <person name="Martin F."/>
            <person name="Nordberg H.P."/>
            <person name="Cantor M.N."/>
            <person name="Hua S.X."/>
        </authorList>
    </citation>
    <scope>NUCLEOTIDE SEQUENCE [LARGE SCALE GENOMIC DNA]</scope>
    <source>
        <strain evidence="2 3">LaAM-08-1</strain>
    </source>
</reference>
<gene>
    <name evidence="2" type="ORF">K443DRAFT_466232</name>
</gene>
<dbReference type="HOGENOM" id="CLU_2606413_0_0_1"/>
<evidence type="ECO:0000313" key="3">
    <source>
        <dbReference type="Proteomes" id="UP000054477"/>
    </source>
</evidence>
<protein>
    <submittedName>
        <fullName evidence="2">Uncharacterized protein</fullName>
    </submittedName>
</protein>
<accession>A0A0C9XQ63</accession>
<name>A0A0C9XQ63_9AGAR</name>